<dbReference type="InterPro" id="IPR051910">
    <property type="entry name" value="ComF/GntX_DNA_util-trans"/>
</dbReference>
<dbReference type="EMBL" id="JADINC010000025">
    <property type="protein sequence ID" value="MBO8425154.1"/>
    <property type="molecule type" value="Genomic_DNA"/>
</dbReference>
<feature type="domain" description="Double zinc ribbon" evidence="3">
    <location>
        <begin position="20"/>
        <end position="78"/>
    </location>
</feature>
<evidence type="ECO:0000256" key="1">
    <source>
        <dbReference type="ARBA" id="ARBA00008007"/>
    </source>
</evidence>
<dbReference type="InterPro" id="IPR029057">
    <property type="entry name" value="PRTase-like"/>
</dbReference>
<dbReference type="InterPro" id="IPR044005">
    <property type="entry name" value="DZR_2"/>
</dbReference>
<dbReference type="CDD" id="cd06223">
    <property type="entry name" value="PRTases_typeI"/>
    <property type="match status" value="1"/>
</dbReference>
<reference evidence="4" key="1">
    <citation type="submission" date="2020-10" db="EMBL/GenBank/DDBJ databases">
        <authorList>
            <person name="Gilroy R."/>
        </authorList>
    </citation>
    <scope>NUCLEOTIDE SEQUENCE</scope>
    <source>
        <strain evidence="4">8207</strain>
    </source>
</reference>
<dbReference type="PANTHER" id="PTHR47505:SF1">
    <property type="entry name" value="DNA UTILIZATION PROTEIN YHGH"/>
    <property type="match status" value="1"/>
</dbReference>
<evidence type="ECO:0000259" key="3">
    <source>
        <dbReference type="Pfam" id="PF18912"/>
    </source>
</evidence>
<protein>
    <submittedName>
        <fullName evidence="4">ComF family protein</fullName>
    </submittedName>
</protein>
<dbReference type="InterPro" id="IPR000836">
    <property type="entry name" value="PRTase_dom"/>
</dbReference>
<reference evidence="4" key="2">
    <citation type="journal article" date="2021" name="PeerJ">
        <title>Extensive microbial diversity within the chicken gut microbiome revealed by metagenomics and culture.</title>
        <authorList>
            <person name="Gilroy R."/>
            <person name="Ravi A."/>
            <person name="Getino M."/>
            <person name="Pursley I."/>
            <person name="Horton D.L."/>
            <person name="Alikhan N.F."/>
            <person name="Baker D."/>
            <person name="Gharbi K."/>
            <person name="Hall N."/>
            <person name="Watson M."/>
            <person name="Adriaenssens E.M."/>
            <person name="Foster-Nyarko E."/>
            <person name="Jarju S."/>
            <person name="Secka A."/>
            <person name="Antonio M."/>
            <person name="Oren A."/>
            <person name="Chaudhuri R.R."/>
            <person name="La Ragione R."/>
            <person name="Hildebrand F."/>
            <person name="Pallen M.J."/>
        </authorList>
    </citation>
    <scope>NUCLEOTIDE SEQUENCE</scope>
    <source>
        <strain evidence="4">8207</strain>
    </source>
</reference>
<dbReference type="Gene3D" id="3.40.50.2020">
    <property type="match status" value="1"/>
</dbReference>
<comment type="similarity">
    <text evidence="1">Belongs to the ComF/GntX family.</text>
</comment>
<comment type="caution">
    <text evidence="4">The sequence shown here is derived from an EMBL/GenBank/DDBJ whole genome shotgun (WGS) entry which is preliminary data.</text>
</comment>
<sequence>MHVIHSISGLLNSVIHHSTDFVFPASCPLCAMPVSMHGELCGNCWSEFNWIGHPCCVRCGYPFPANLDLGPVPMCPVCASGGCALDLIRAACVYDEASRSAILPFKHAGRTLNANFMSRAMIWALRDTNISPDIVMPVPLAWRRLFHRGYNQATLLARPIARAFGVPMDIDSVRRKYRPNMGHKNAAQRAENVRGVFSVVAPDNIRGRRILLVDDVMTTGATFSELHRVLTRAGATAVYGVVFGRVVHEI</sequence>
<dbReference type="AlphaFoldDB" id="A0A9D9DCE6"/>
<dbReference type="Pfam" id="PF18912">
    <property type="entry name" value="DZR_2"/>
    <property type="match status" value="1"/>
</dbReference>
<dbReference type="Proteomes" id="UP000823630">
    <property type="component" value="Unassembled WGS sequence"/>
</dbReference>
<evidence type="ECO:0000313" key="4">
    <source>
        <dbReference type="EMBL" id="MBO8425154.1"/>
    </source>
</evidence>
<organism evidence="4 5">
    <name type="scientific">Candidatus Enterousia avistercoris</name>
    <dbReference type="NCBI Taxonomy" id="2840788"/>
    <lineage>
        <taxon>Bacteria</taxon>
        <taxon>Pseudomonadati</taxon>
        <taxon>Pseudomonadota</taxon>
        <taxon>Alphaproteobacteria</taxon>
        <taxon>Candidatus Enterousia</taxon>
    </lineage>
</organism>
<gene>
    <name evidence="4" type="ORF">IAC69_01600</name>
</gene>
<dbReference type="SUPFAM" id="SSF53271">
    <property type="entry name" value="PRTase-like"/>
    <property type="match status" value="1"/>
</dbReference>
<dbReference type="PANTHER" id="PTHR47505">
    <property type="entry name" value="DNA UTILIZATION PROTEIN YHGH"/>
    <property type="match status" value="1"/>
</dbReference>
<accession>A0A9D9DCE6</accession>
<evidence type="ECO:0000313" key="5">
    <source>
        <dbReference type="Proteomes" id="UP000823630"/>
    </source>
</evidence>
<dbReference type="Pfam" id="PF00156">
    <property type="entry name" value="Pribosyltran"/>
    <property type="match status" value="1"/>
</dbReference>
<proteinExistence type="inferred from homology"/>
<feature type="domain" description="Phosphoribosyltransferase" evidence="2">
    <location>
        <begin position="153"/>
        <end position="238"/>
    </location>
</feature>
<name>A0A9D9DCE6_9PROT</name>
<evidence type="ECO:0000259" key="2">
    <source>
        <dbReference type="Pfam" id="PF00156"/>
    </source>
</evidence>